<keyword evidence="2" id="KW-0808">Transferase</keyword>
<dbReference type="InterPro" id="IPR042572">
    <property type="entry name" value="Carn_acyl_trans_N"/>
</dbReference>
<dbReference type="EMBL" id="CAJOBC010095769">
    <property type="protein sequence ID" value="CAF4435046.1"/>
    <property type="molecule type" value="Genomic_DNA"/>
</dbReference>
<dbReference type="GO" id="GO:0008292">
    <property type="term" value="P:acetylcholine biosynthetic process"/>
    <property type="evidence" value="ECO:0007669"/>
    <property type="project" value="TreeGrafter"/>
</dbReference>
<accession>A0A815YMF6</accession>
<evidence type="ECO:0000313" key="7">
    <source>
        <dbReference type="EMBL" id="CAF4435046.1"/>
    </source>
</evidence>
<dbReference type="Proteomes" id="UP000681722">
    <property type="component" value="Unassembled WGS sequence"/>
</dbReference>
<organism evidence="6 8">
    <name type="scientific">Didymodactylos carnosus</name>
    <dbReference type="NCBI Taxonomy" id="1234261"/>
    <lineage>
        <taxon>Eukaryota</taxon>
        <taxon>Metazoa</taxon>
        <taxon>Spiralia</taxon>
        <taxon>Gnathifera</taxon>
        <taxon>Rotifera</taxon>
        <taxon>Eurotatoria</taxon>
        <taxon>Bdelloidea</taxon>
        <taxon>Philodinida</taxon>
        <taxon>Philodinidae</taxon>
        <taxon>Didymodactylos</taxon>
    </lineage>
</organism>
<dbReference type="Pfam" id="PF00755">
    <property type="entry name" value="Carn_acyltransf"/>
    <property type="match status" value="1"/>
</dbReference>
<dbReference type="InterPro" id="IPR039551">
    <property type="entry name" value="Cho/carn_acyl_trans"/>
</dbReference>
<evidence type="ECO:0000256" key="3">
    <source>
        <dbReference type="ARBA" id="ARBA00048999"/>
    </source>
</evidence>
<keyword evidence="2" id="KW-0012">Acyltransferase</keyword>
<sequence>MEELPKLPIPDLANTLNNYLRCLETMLPPNEYEYTKQLCNEFQEKNGVGSRLQELLINYASRKVNWSNKFIMDVWFLSCPLPSVINSSGAKAMPKANFRSEKDTL</sequence>
<dbReference type="GO" id="GO:0006635">
    <property type="term" value="P:fatty acid beta-oxidation"/>
    <property type="evidence" value="ECO:0007669"/>
    <property type="project" value="UniProtKB-UniPathway"/>
</dbReference>
<evidence type="ECO:0000256" key="4">
    <source>
        <dbReference type="SAM" id="MobiDB-lite"/>
    </source>
</evidence>
<dbReference type="GO" id="GO:0004102">
    <property type="term" value="F:choline O-acetyltransferase activity"/>
    <property type="evidence" value="ECO:0007669"/>
    <property type="project" value="TreeGrafter"/>
</dbReference>
<evidence type="ECO:0000256" key="2">
    <source>
        <dbReference type="ARBA" id="ARBA00023315"/>
    </source>
</evidence>
<protein>
    <recommendedName>
        <fullName evidence="5">Choline/carnitine acyltransferase domain-containing protein</fullName>
    </recommendedName>
</protein>
<name>A0A815YMF6_9BILA</name>
<comment type="caution">
    <text evidence="6">The sequence shown here is derived from an EMBL/GenBank/DDBJ whole genome shotgun (WGS) entry which is preliminary data.</text>
</comment>
<evidence type="ECO:0000313" key="6">
    <source>
        <dbReference type="EMBL" id="CAF1571554.1"/>
    </source>
</evidence>
<dbReference type="OrthoDB" id="240216at2759"/>
<dbReference type="GO" id="GO:0005737">
    <property type="term" value="C:cytoplasm"/>
    <property type="evidence" value="ECO:0007669"/>
    <property type="project" value="TreeGrafter"/>
</dbReference>
<dbReference type="GO" id="GO:0045202">
    <property type="term" value="C:synapse"/>
    <property type="evidence" value="ECO:0007669"/>
    <property type="project" value="GOC"/>
</dbReference>
<dbReference type="PROSITE" id="PS00439">
    <property type="entry name" value="ACYLTRANSF_C_1"/>
    <property type="match status" value="1"/>
</dbReference>
<comment type="catalytic activity">
    <reaction evidence="3">
        <text>4,8-dimethylnonanoyl-CoA + (R)-carnitine = O-4,8-dimethylnonanoyl-(R)-carnitine + CoA</text>
        <dbReference type="Rhea" id="RHEA:44860"/>
        <dbReference type="ChEBI" id="CHEBI:16347"/>
        <dbReference type="ChEBI" id="CHEBI:57287"/>
        <dbReference type="ChEBI" id="CHEBI:77061"/>
        <dbReference type="ChEBI" id="CHEBI:84654"/>
    </reaction>
</comment>
<dbReference type="PANTHER" id="PTHR22589:SF14">
    <property type="entry name" value="CHOLINE O-ACETYLTRANSFERASE"/>
    <property type="match status" value="1"/>
</dbReference>
<dbReference type="InterPro" id="IPR000542">
    <property type="entry name" value="Carn_acyl_trans"/>
</dbReference>
<dbReference type="EMBL" id="CAJNOQ010029938">
    <property type="protein sequence ID" value="CAF1571554.1"/>
    <property type="molecule type" value="Genomic_DNA"/>
</dbReference>
<comment type="pathway">
    <text evidence="1">Lipid metabolism; fatty acid beta-oxidation.</text>
</comment>
<dbReference type="GO" id="GO:0043005">
    <property type="term" value="C:neuron projection"/>
    <property type="evidence" value="ECO:0007669"/>
    <property type="project" value="TreeGrafter"/>
</dbReference>
<proteinExistence type="predicted"/>
<gene>
    <name evidence="6" type="ORF">GPM918_LOCUS40432</name>
    <name evidence="7" type="ORF">SRO942_LOCUS41375</name>
</gene>
<evidence type="ECO:0000313" key="8">
    <source>
        <dbReference type="Proteomes" id="UP000663829"/>
    </source>
</evidence>
<dbReference type="Gene3D" id="1.10.275.20">
    <property type="entry name" value="Choline/Carnitine o-acyltransferase"/>
    <property type="match status" value="1"/>
</dbReference>
<feature type="domain" description="Choline/carnitine acyltransferase" evidence="5">
    <location>
        <begin position="7"/>
        <end position="100"/>
    </location>
</feature>
<dbReference type="GO" id="GO:0007274">
    <property type="term" value="P:neuromuscular synaptic transmission"/>
    <property type="evidence" value="ECO:0007669"/>
    <property type="project" value="TreeGrafter"/>
</dbReference>
<dbReference type="UniPathway" id="UPA00659"/>
<dbReference type="PANTHER" id="PTHR22589">
    <property type="entry name" value="CARNITINE O-ACYLTRANSFERASE"/>
    <property type="match status" value="1"/>
</dbReference>
<reference evidence="6" key="1">
    <citation type="submission" date="2021-02" db="EMBL/GenBank/DDBJ databases">
        <authorList>
            <person name="Nowell W R."/>
        </authorList>
    </citation>
    <scope>NUCLEOTIDE SEQUENCE</scope>
</reference>
<dbReference type="Proteomes" id="UP000663829">
    <property type="component" value="Unassembled WGS sequence"/>
</dbReference>
<dbReference type="AlphaFoldDB" id="A0A815YMF6"/>
<feature type="region of interest" description="Disordered" evidence="4">
    <location>
        <begin position="86"/>
        <end position="105"/>
    </location>
</feature>
<evidence type="ECO:0000259" key="5">
    <source>
        <dbReference type="Pfam" id="PF00755"/>
    </source>
</evidence>
<feature type="non-terminal residue" evidence="6">
    <location>
        <position position="1"/>
    </location>
</feature>
<dbReference type="SUPFAM" id="SSF52777">
    <property type="entry name" value="CoA-dependent acyltransferases"/>
    <property type="match status" value="1"/>
</dbReference>
<keyword evidence="8" id="KW-1185">Reference proteome</keyword>
<evidence type="ECO:0000256" key="1">
    <source>
        <dbReference type="ARBA" id="ARBA00005005"/>
    </source>
</evidence>